<dbReference type="PANTHER" id="PTHR43895:SF33">
    <property type="entry name" value="PROTEIN KINASE DOMAIN-CONTAINING PROTEIN"/>
    <property type="match status" value="1"/>
</dbReference>
<feature type="binding site" evidence="11">
    <location>
        <position position="94"/>
    </location>
    <ligand>
        <name>ATP</name>
        <dbReference type="ChEBI" id="CHEBI:30616"/>
    </ligand>
</feature>
<proteinExistence type="inferred from homology"/>
<keyword evidence="7 11" id="KW-0067">ATP-binding</keyword>
<evidence type="ECO:0000256" key="9">
    <source>
        <dbReference type="ARBA" id="ARBA00047899"/>
    </source>
</evidence>
<protein>
    <recommendedName>
        <fullName evidence="2">non-specific serine/threonine protein kinase</fullName>
        <ecNumber evidence="2">2.7.11.1</ecNumber>
    </recommendedName>
</protein>
<evidence type="ECO:0000256" key="6">
    <source>
        <dbReference type="ARBA" id="ARBA00022777"/>
    </source>
</evidence>
<dbReference type="FunFam" id="1.10.510.10:FF:000653">
    <property type="entry name" value="Non-specific serine/threonine protein kinase"/>
    <property type="match status" value="1"/>
</dbReference>
<evidence type="ECO:0000256" key="7">
    <source>
        <dbReference type="ARBA" id="ARBA00022840"/>
    </source>
</evidence>
<dbReference type="PROSITE" id="PS00107">
    <property type="entry name" value="PROTEIN_KINASE_ATP"/>
    <property type="match status" value="1"/>
</dbReference>
<accession>A0A8J5KY24</accession>
<feature type="domain" description="NAF" evidence="14">
    <location>
        <begin position="340"/>
        <end position="364"/>
    </location>
</feature>
<evidence type="ECO:0000256" key="4">
    <source>
        <dbReference type="ARBA" id="ARBA00022679"/>
    </source>
</evidence>
<comment type="catalytic activity">
    <reaction evidence="10">
        <text>L-seryl-[protein] + ATP = O-phospho-L-seryl-[protein] + ADP + H(+)</text>
        <dbReference type="Rhea" id="RHEA:17989"/>
        <dbReference type="Rhea" id="RHEA-COMP:9863"/>
        <dbReference type="Rhea" id="RHEA-COMP:11604"/>
        <dbReference type="ChEBI" id="CHEBI:15378"/>
        <dbReference type="ChEBI" id="CHEBI:29999"/>
        <dbReference type="ChEBI" id="CHEBI:30616"/>
        <dbReference type="ChEBI" id="CHEBI:83421"/>
        <dbReference type="ChEBI" id="CHEBI:456216"/>
        <dbReference type="EC" id="2.7.11.1"/>
    </reaction>
</comment>
<keyword evidence="4" id="KW-0808">Transferase</keyword>
<comment type="caution">
    <text evidence="15">The sequence shown here is derived from an EMBL/GenBank/DDBJ whole genome shotgun (WGS) entry which is preliminary data.</text>
</comment>
<comment type="similarity">
    <text evidence="1">Belongs to the protein kinase superfamily. CAMK Ser/Thr protein kinase family. SNF1 subfamily.</text>
</comment>
<evidence type="ECO:0000256" key="8">
    <source>
        <dbReference type="ARBA" id="ARBA00023211"/>
    </source>
</evidence>
<evidence type="ECO:0000256" key="10">
    <source>
        <dbReference type="ARBA" id="ARBA00048679"/>
    </source>
</evidence>
<evidence type="ECO:0000256" key="12">
    <source>
        <dbReference type="RuleBase" id="RU000304"/>
    </source>
</evidence>
<dbReference type="Gene3D" id="3.30.310.80">
    <property type="entry name" value="Kinase associated domain 1, KA1"/>
    <property type="match status" value="1"/>
</dbReference>
<dbReference type="PROSITE" id="PS50816">
    <property type="entry name" value="NAF"/>
    <property type="match status" value="1"/>
</dbReference>
<dbReference type="InterPro" id="IPR004041">
    <property type="entry name" value="NAF_dom"/>
</dbReference>
<dbReference type="FunFam" id="3.30.200.20:FF:000042">
    <property type="entry name" value="Aurora kinase A"/>
    <property type="match status" value="1"/>
</dbReference>
<dbReference type="SUPFAM" id="SSF56112">
    <property type="entry name" value="Protein kinase-like (PK-like)"/>
    <property type="match status" value="1"/>
</dbReference>
<keyword evidence="3 12" id="KW-0723">Serine/threonine-protein kinase</keyword>
<evidence type="ECO:0000256" key="11">
    <source>
        <dbReference type="PROSITE-ProRule" id="PRU10141"/>
    </source>
</evidence>
<evidence type="ECO:0000259" key="14">
    <source>
        <dbReference type="PROSITE" id="PS50816"/>
    </source>
</evidence>
<keyword evidence="5 11" id="KW-0547">Nucleotide-binding</keyword>
<evidence type="ECO:0000259" key="13">
    <source>
        <dbReference type="PROSITE" id="PS50011"/>
    </source>
</evidence>
<dbReference type="GO" id="GO:0007165">
    <property type="term" value="P:signal transduction"/>
    <property type="evidence" value="ECO:0007669"/>
    <property type="project" value="InterPro"/>
</dbReference>
<evidence type="ECO:0000256" key="5">
    <source>
        <dbReference type="ARBA" id="ARBA00022741"/>
    </source>
</evidence>
<dbReference type="CDD" id="cd12195">
    <property type="entry name" value="CIPK_C"/>
    <property type="match status" value="1"/>
</dbReference>
<dbReference type="InterPro" id="IPR000719">
    <property type="entry name" value="Prot_kinase_dom"/>
</dbReference>
<dbReference type="Proteomes" id="UP000734854">
    <property type="component" value="Unassembled WGS sequence"/>
</dbReference>
<dbReference type="InterPro" id="IPR011009">
    <property type="entry name" value="Kinase-like_dom_sf"/>
</dbReference>
<evidence type="ECO:0000313" key="15">
    <source>
        <dbReference type="EMBL" id="KAG6497337.1"/>
    </source>
</evidence>
<dbReference type="Gene3D" id="1.10.510.10">
    <property type="entry name" value="Transferase(Phosphotransferase) domain 1"/>
    <property type="match status" value="1"/>
</dbReference>
<comment type="catalytic activity">
    <reaction evidence="9">
        <text>L-threonyl-[protein] + ATP = O-phospho-L-threonyl-[protein] + ADP + H(+)</text>
        <dbReference type="Rhea" id="RHEA:46608"/>
        <dbReference type="Rhea" id="RHEA-COMP:11060"/>
        <dbReference type="Rhea" id="RHEA-COMP:11605"/>
        <dbReference type="ChEBI" id="CHEBI:15378"/>
        <dbReference type="ChEBI" id="CHEBI:30013"/>
        <dbReference type="ChEBI" id="CHEBI:30616"/>
        <dbReference type="ChEBI" id="CHEBI:61977"/>
        <dbReference type="ChEBI" id="CHEBI:456216"/>
        <dbReference type="EC" id="2.7.11.1"/>
    </reaction>
</comment>
<dbReference type="InterPro" id="IPR008271">
    <property type="entry name" value="Ser/Thr_kinase_AS"/>
</dbReference>
<dbReference type="InterPro" id="IPR018451">
    <property type="entry name" value="NAF/FISL_domain"/>
</dbReference>
<sequence length="472" mass="51617">MCINKTAPQLPLPLHPPQWRRVNVGGGGIRATHLMDHQKRSVDCAAAAAAAAVKRRHQEVLLGKYELGCLLGRGTFAKVYLARSVSDGATVAVKILDKAEMVATGMAGSVLTEVAAMRRLSHPNILKIHEVLATRSKIFLVMEHAPGGDLLSRIARRRLPEHAVRRYFHQLVSALHYCHARGVTHRDVKPQNLLLDRDGNLKVSDFGLAALPDRLRDGQLHTACGTPAYTAPEVVRRKGYDGAAADAWSCGVILFVLLAGSLPFDDANLAVMYRRIHRRDYEIPPGISTPARRLLVRLLDPNPDTRMTMAALIDHPWLKRSLSLDSQLNMHPLAAAHDHQLAPTMNAFDIISLSSGLDLSPLFDDAKPKKERRFTSTHSIDKIMDRIQLTGSKLGLVVETKKAAAAALAGGWGPTLSVEVSEVASQLLLVEMRLEHDGGSGSGGDAGFCWEHAKAELGDIVFSWHETEQIVF</sequence>
<dbReference type="SMART" id="SM00220">
    <property type="entry name" value="S_TKc"/>
    <property type="match status" value="1"/>
</dbReference>
<dbReference type="PROSITE" id="PS00108">
    <property type="entry name" value="PROTEIN_KINASE_ST"/>
    <property type="match status" value="1"/>
</dbReference>
<organism evidence="15 16">
    <name type="scientific">Zingiber officinale</name>
    <name type="common">Ginger</name>
    <name type="synonym">Amomum zingiber</name>
    <dbReference type="NCBI Taxonomy" id="94328"/>
    <lineage>
        <taxon>Eukaryota</taxon>
        <taxon>Viridiplantae</taxon>
        <taxon>Streptophyta</taxon>
        <taxon>Embryophyta</taxon>
        <taxon>Tracheophyta</taxon>
        <taxon>Spermatophyta</taxon>
        <taxon>Magnoliopsida</taxon>
        <taxon>Liliopsida</taxon>
        <taxon>Zingiberales</taxon>
        <taxon>Zingiberaceae</taxon>
        <taxon>Zingiber</taxon>
    </lineage>
</organism>
<dbReference type="InterPro" id="IPR017441">
    <property type="entry name" value="Protein_kinase_ATP_BS"/>
</dbReference>
<evidence type="ECO:0000256" key="3">
    <source>
        <dbReference type="ARBA" id="ARBA00022527"/>
    </source>
</evidence>
<dbReference type="GO" id="GO:0005524">
    <property type="term" value="F:ATP binding"/>
    <property type="evidence" value="ECO:0007669"/>
    <property type="project" value="UniProtKB-UniRule"/>
</dbReference>
<keyword evidence="16" id="KW-1185">Reference proteome</keyword>
<dbReference type="Gene3D" id="3.30.200.20">
    <property type="entry name" value="Phosphorylase Kinase, domain 1"/>
    <property type="match status" value="1"/>
</dbReference>
<dbReference type="Pfam" id="PF00069">
    <property type="entry name" value="Pkinase"/>
    <property type="match status" value="1"/>
</dbReference>
<dbReference type="Pfam" id="PF03822">
    <property type="entry name" value="NAF"/>
    <property type="match status" value="1"/>
</dbReference>
<dbReference type="EC" id="2.7.11.1" evidence="2"/>
<dbReference type="GO" id="GO:0004674">
    <property type="term" value="F:protein serine/threonine kinase activity"/>
    <property type="evidence" value="ECO:0007669"/>
    <property type="project" value="UniProtKB-KW"/>
</dbReference>
<evidence type="ECO:0000256" key="2">
    <source>
        <dbReference type="ARBA" id="ARBA00012513"/>
    </source>
</evidence>
<gene>
    <name evidence="15" type="ORF">ZIOFF_045236</name>
</gene>
<dbReference type="AlphaFoldDB" id="A0A8J5KY24"/>
<evidence type="ECO:0000256" key="1">
    <source>
        <dbReference type="ARBA" id="ARBA00006234"/>
    </source>
</evidence>
<evidence type="ECO:0000313" key="16">
    <source>
        <dbReference type="Proteomes" id="UP000734854"/>
    </source>
</evidence>
<reference evidence="15 16" key="1">
    <citation type="submission" date="2020-08" db="EMBL/GenBank/DDBJ databases">
        <title>Plant Genome Project.</title>
        <authorList>
            <person name="Zhang R.-G."/>
        </authorList>
    </citation>
    <scope>NUCLEOTIDE SEQUENCE [LARGE SCALE GENOMIC DNA]</scope>
    <source>
        <tissue evidence="15">Rhizome</tissue>
    </source>
</reference>
<dbReference type="PANTHER" id="PTHR43895">
    <property type="entry name" value="CALCIUM/CALMODULIN-DEPENDENT PROTEIN KINASE KINASE-RELATED"/>
    <property type="match status" value="1"/>
</dbReference>
<dbReference type="EMBL" id="JACMSC010000012">
    <property type="protein sequence ID" value="KAG6497337.1"/>
    <property type="molecule type" value="Genomic_DNA"/>
</dbReference>
<name>A0A8J5KY24_ZINOF</name>
<dbReference type="PROSITE" id="PS50011">
    <property type="entry name" value="PROTEIN_KINASE_DOM"/>
    <property type="match status" value="1"/>
</dbReference>
<keyword evidence="8" id="KW-0464">Manganese</keyword>
<feature type="domain" description="Protein kinase" evidence="13">
    <location>
        <begin position="65"/>
        <end position="318"/>
    </location>
</feature>
<keyword evidence="6" id="KW-0418">Kinase</keyword>